<evidence type="ECO:0000256" key="1">
    <source>
        <dbReference type="SAM" id="SignalP"/>
    </source>
</evidence>
<dbReference type="Proteomes" id="UP001497382">
    <property type="component" value="Unassembled WGS sequence"/>
</dbReference>
<evidence type="ECO:0000313" key="2">
    <source>
        <dbReference type="EMBL" id="CAL1291706.1"/>
    </source>
</evidence>
<name>A0AAV2B661_9ARAC</name>
<protein>
    <recommendedName>
        <fullName evidence="4">Secreted protein</fullName>
    </recommendedName>
</protein>
<accession>A0AAV2B661</accession>
<evidence type="ECO:0008006" key="4">
    <source>
        <dbReference type="Google" id="ProtNLM"/>
    </source>
</evidence>
<dbReference type="EMBL" id="CAXIEN010000291">
    <property type="protein sequence ID" value="CAL1291706.1"/>
    <property type="molecule type" value="Genomic_DNA"/>
</dbReference>
<organism evidence="2 3">
    <name type="scientific">Larinioides sclopetarius</name>
    <dbReference type="NCBI Taxonomy" id="280406"/>
    <lineage>
        <taxon>Eukaryota</taxon>
        <taxon>Metazoa</taxon>
        <taxon>Ecdysozoa</taxon>
        <taxon>Arthropoda</taxon>
        <taxon>Chelicerata</taxon>
        <taxon>Arachnida</taxon>
        <taxon>Araneae</taxon>
        <taxon>Araneomorphae</taxon>
        <taxon>Entelegynae</taxon>
        <taxon>Araneoidea</taxon>
        <taxon>Araneidae</taxon>
        <taxon>Larinioides</taxon>
    </lineage>
</organism>
<comment type="caution">
    <text evidence="2">The sequence shown here is derived from an EMBL/GenBank/DDBJ whole genome shotgun (WGS) entry which is preliminary data.</text>
</comment>
<feature type="signal peptide" evidence="1">
    <location>
        <begin position="1"/>
        <end position="21"/>
    </location>
</feature>
<feature type="chain" id="PRO_5043662621" description="Secreted protein" evidence="1">
    <location>
        <begin position="22"/>
        <end position="141"/>
    </location>
</feature>
<gene>
    <name evidence="2" type="ORF">LARSCL_LOCUS17239</name>
</gene>
<dbReference type="AlphaFoldDB" id="A0AAV2B661"/>
<sequence length="141" mass="16261">MSWNNYLCFVLLLFMLRPALSSPFPETNNVAFHSQSQTGGIRHGSNVIRRVKRRNIRFSSSLGLPQTFCNMFGCDLVSTEKPSPRRSRSFKCRKGERYDRRGYLFLLTPLRPGLFGRIRPRSYYPTLGGHLLDPLTSITFL</sequence>
<keyword evidence="1" id="KW-0732">Signal</keyword>
<reference evidence="2 3" key="1">
    <citation type="submission" date="2024-04" db="EMBL/GenBank/DDBJ databases">
        <authorList>
            <person name="Rising A."/>
            <person name="Reimegard J."/>
            <person name="Sonavane S."/>
            <person name="Akerstrom W."/>
            <person name="Nylinder S."/>
            <person name="Hedman E."/>
            <person name="Kallberg Y."/>
        </authorList>
    </citation>
    <scope>NUCLEOTIDE SEQUENCE [LARGE SCALE GENOMIC DNA]</scope>
</reference>
<keyword evidence="3" id="KW-1185">Reference proteome</keyword>
<proteinExistence type="predicted"/>
<evidence type="ECO:0000313" key="3">
    <source>
        <dbReference type="Proteomes" id="UP001497382"/>
    </source>
</evidence>